<dbReference type="Pfam" id="PF15375">
    <property type="entry name" value="FSAF1"/>
    <property type="match status" value="1"/>
</dbReference>
<dbReference type="InterPro" id="IPR027973">
    <property type="entry name" value="FSAF1-like"/>
</dbReference>
<sequence length="130" mass="14790">MSLVLTKAALALKKSESNVEVVKFESHKPKNKLNTSKIENQKAVRNEKLKELDLKKIRHEIVKFGMSGFDPMKKQEAKVALAVSLGDRITLHVFPNPIKCEELFKTWVHNIRGDIIGLEKDDILKNRSVS</sequence>
<dbReference type="PANTHER" id="PTHR28366">
    <property type="entry name" value="CHROMOSOME 1 OPEN READING FRAME 131"/>
    <property type="match status" value="1"/>
</dbReference>
<gene>
    <name evidence="1" type="ORF">EVAR_98582_1</name>
</gene>
<dbReference type="Proteomes" id="UP000299102">
    <property type="component" value="Unassembled WGS sequence"/>
</dbReference>
<keyword evidence="2" id="KW-1185">Reference proteome</keyword>
<organism evidence="1 2">
    <name type="scientific">Eumeta variegata</name>
    <name type="common">Bagworm moth</name>
    <name type="synonym">Eumeta japonica</name>
    <dbReference type="NCBI Taxonomy" id="151549"/>
    <lineage>
        <taxon>Eukaryota</taxon>
        <taxon>Metazoa</taxon>
        <taxon>Ecdysozoa</taxon>
        <taxon>Arthropoda</taxon>
        <taxon>Hexapoda</taxon>
        <taxon>Insecta</taxon>
        <taxon>Pterygota</taxon>
        <taxon>Neoptera</taxon>
        <taxon>Endopterygota</taxon>
        <taxon>Lepidoptera</taxon>
        <taxon>Glossata</taxon>
        <taxon>Ditrysia</taxon>
        <taxon>Tineoidea</taxon>
        <taxon>Psychidae</taxon>
        <taxon>Oiketicinae</taxon>
        <taxon>Eumeta</taxon>
    </lineage>
</organism>
<evidence type="ECO:0000313" key="1">
    <source>
        <dbReference type="EMBL" id="GBP78654.1"/>
    </source>
</evidence>
<accession>A0A4C1YV08</accession>
<dbReference type="OrthoDB" id="10067479at2759"/>
<protein>
    <submittedName>
        <fullName evidence="1">Uncharacterized protein</fullName>
    </submittedName>
</protein>
<comment type="caution">
    <text evidence="1">The sequence shown here is derived from an EMBL/GenBank/DDBJ whole genome shotgun (WGS) entry which is preliminary data.</text>
</comment>
<proteinExistence type="predicted"/>
<dbReference type="AlphaFoldDB" id="A0A4C1YV08"/>
<name>A0A4C1YV08_EUMVA</name>
<reference evidence="1 2" key="1">
    <citation type="journal article" date="2019" name="Commun. Biol.">
        <title>The bagworm genome reveals a unique fibroin gene that provides high tensile strength.</title>
        <authorList>
            <person name="Kono N."/>
            <person name="Nakamura H."/>
            <person name="Ohtoshi R."/>
            <person name="Tomita M."/>
            <person name="Numata K."/>
            <person name="Arakawa K."/>
        </authorList>
    </citation>
    <scope>NUCLEOTIDE SEQUENCE [LARGE SCALE GENOMIC DNA]</scope>
</reference>
<evidence type="ECO:0000313" key="2">
    <source>
        <dbReference type="Proteomes" id="UP000299102"/>
    </source>
</evidence>
<dbReference type="PANTHER" id="PTHR28366:SF1">
    <property type="entry name" value="CHROMOSOME 1 OPEN READING FRAME 131"/>
    <property type="match status" value="1"/>
</dbReference>
<dbReference type="InterPro" id="IPR052852">
    <property type="entry name" value="SSU_Processome_Comp"/>
</dbReference>
<dbReference type="EMBL" id="BGZK01001378">
    <property type="protein sequence ID" value="GBP78654.1"/>
    <property type="molecule type" value="Genomic_DNA"/>
</dbReference>